<evidence type="ECO:0000259" key="4">
    <source>
        <dbReference type="Pfam" id="PF00171"/>
    </source>
</evidence>
<dbReference type="PANTHER" id="PTHR42986">
    <property type="entry name" value="BENZALDEHYDE DEHYDROGENASE YFMT"/>
    <property type="match status" value="1"/>
</dbReference>
<sequence length="502" mass="53895">MTSESSVRASATPAAPRPYDGLDKLFVAGTWRDGGSGETTPDVNPYNQNILAEHVLADRHDLDEAYAAAARAQHEWAAAAPAERANVLARAVRIFDERREELIGWCQRESGSVRAKAEFEVSAARDITAEAASFPYRMDGDIFGSDIPHKENRVYRQPLGVVGVISPWNFPMNLSNRSVATALGCGNTVVLKPASDTPITGGLLLAKIYEEAGLPAGALSVLVGRGSVIGDYFVEHPVPKLITFTGSTAVGRGIAAKTVAGTRIKRVALELGGNCPLVVLDDADVERAVDIAIIGRFLHQGQICMSTNRIIVDASIANAFTERFVERASNLVCGDPLDPATNIGPIINESQLNGLLDKVKRAEEQGARVLLHGEPEGLVLPPVVFGDVDPIWDIALQESFGPLAPIIVTHGEDEALECANMSDYGLSSAVVGGDVERATAFALKIDAGMTHVNDMSVADERHVPFGGEKNSGLGRFNGRWILEEMTRTHWTSIQHAPHPYPF</sequence>
<dbReference type="Gene3D" id="3.40.605.10">
    <property type="entry name" value="Aldehyde Dehydrogenase, Chain A, domain 1"/>
    <property type="match status" value="1"/>
</dbReference>
<dbReference type="InterPro" id="IPR015590">
    <property type="entry name" value="Aldehyde_DH_dom"/>
</dbReference>
<evidence type="ECO:0000313" key="5">
    <source>
        <dbReference type="EMBL" id="MDJ1649785.1"/>
    </source>
</evidence>
<dbReference type="Proteomes" id="UP001232750">
    <property type="component" value="Unassembled WGS sequence"/>
</dbReference>
<evidence type="ECO:0000256" key="3">
    <source>
        <dbReference type="ARBA" id="ARBA00023027"/>
    </source>
</evidence>
<reference evidence="5 6" key="1">
    <citation type="submission" date="2023-05" db="EMBL/GenBank/DDBJ databases">
        <title>Gordonibacter KGMB12511T sp. nov., isolated from faeces of healthy Korean.</title>
        <authorList>
            <person name="Kim H.S."/>
            <person name="Kim J.-S."/>
            <person name="Suh M.K."/>
            <person name="Eom M.K."/>
            <person name="Do H.E."/>
            <person name="Lee J.-S."/>
        </authorList>
    </citation>
    <scope>NUCLEOTIDE SEQUENCE [LARGE SCALE GENOMIC DNA]</scope>
    <source>
        <strain evidence="5 6">KGMB12511</strain>
    </source>
</reference>
<proteinExistence type="inferred from homology"/>
<organism evidence="5 6">
    <name type="scientific">Gordonibacter faecis</name>
    <dbReference type="NCBI Taxonomy" id="3047475"/>
    <lineage>
        <taxon>Bacteria</taxon>
        <taxon>Bacillati</taxon>
        <taxon>Actinomycetota</taxon>
        <taxon>Coriobacteriia</taxon>
        <taxon>Eggerthellales</taxon>
        <taxon>Eggerthellaceae</taxon>
        <taxon>Gordonibacter</taxon>
    </lineage>
</organism>
<dbReference type="InterPro" id="IPR016163">
    <property type="entry name" value="Ald_DH_C"/>
</dbReference>
<evidence type="ECO:0000313" key="6">
    <source>
        <dbReference type="Proteomes" id="UP001232750"/>
    </source>
</evidence>
<protein>
    <submittedName>
        <fullName evidence="5">Aldehyde dehydrogenase family protein</fullName>
    </submittedName>
</protein>
<keyword evidence="6" id="KW-1185">Reference proteome</keyword>
<comment type="similarity">
    <text evidence="1">Belongs to the aldehyde dehydrogenase family.</text>
</comment>
<dbReference type="InterPro" id="IPR016161">
    <property type="entry name" value="Ald_DH/histidinol_DH"/>
</dbReference>
<gene>
    <name evidence="5" type="ORF">QNJ86_03135</name>
</gene>
<name>A0ABT7DJT5_9ACTN</name>
<dbReference type="Pfam" id="PF00171">
    <property type="entry name" value="Aldedh"/>
    <property type="match status" value="1"/>
</dbReference>
<dbReference type="PANTHER" id="PTHR42986:SF1">
    <property type="entry name" value="BENZALDEHYDE DEHYDROGENASE YFMT"/>
    <property type="match status" value="1"/>
</dbReference>
<dbReference type="Gene3D" id="3.40.309.10">
    <property type="entry name" value="Aldehyde Dehydrogenase, Chain A, domain 2"/>
    <property type="match status" value="1"/>
</dbReference>
<evidence type="ECO:0000256" key="2">
    <source>
        <dbReference type="ARBA" id="ARBA00023002"/>
    </source>
</evidence>
<keyword evidence="2" id="KW-0560">Oxidoreductase</keyword>
<dbReference type="InterPro" id="IPR016162">
    <property type="entry name" value="Ald_DH_N"/>
</dbReference>
<evidence type="ECO:0000256" key="1">
    <source>
        <dbReference type="ARBA" id="ARBA00009986"/>
    </source>
</evidence>
<keyword evidence="3" id="KW-0520">NAD</keyword>
<comment type="caution">
    <text evidence="5">The sequence shown here is derived from an EMBL/GenBank/DDBJ whole genome shotgun (WGS) entry which is preliminary data.</text>
</comment>
<accession>A0ABT7DJT5</accession>
<dbReference type="SUPFAM" id="SSF53720">
    <property type="entry name" value="ALDH-like"/>
    <property type="match status" value="1"/>
</dbReference>
<dbReference type="EMBL" id="JASJEU010000006">
    <property type="protein sequence ID" value="MDJ1649785.1"/>
    <property type="molecule type" value="Genomic_DNA"/>
</dbReference>
<feature type="domain" description="Aldehyde dehydrogenase" evidence="4">
    <location>
        <begin position="31"/>
        <end position="490"/>
    </location>
</feature>
<dbReference type="RefSeq" id="WP_283831129.1">
    <property type="nucleotide sequence ID" value="NZ_JASJEU010000006.1"/>
</dbReference>